<proteinExistence type="predicted"/>
<organism evidence="1 2">
    <name type="scientific">Shewanella dokdonensis</name>
    <dbReference type="NCBI Taxonomy" id="712036"/>
    <lineage>
        <taxon>Bacteria</taxon>
        <taxon>Pseudomonadati</taxon>
        <taxon>Pseudomonadota</taxon>
        <taxon>Gammaproteobacteria</taxon>
        <taxon>Alteromonadales</taxon>
        <taxon>Shewanellaceae</taxon>
        <taxon>Shewanella</taxon>
    </lineage>
</organism>
<protein>
    <recommendedName>
        <fullName evidence="3">Acyl carrier protein</fullName>
    </recommendedName>
</protein>
<reference evidence="1 2" key="1">
    <citation type="journal article" date="2012" name="Int. J. Syst. Evol. Microbiol.">
        <title>Shewanella dokdonensis sp. nov., isolated from seawater.</title>
        <authorList>
            <person name="Sung H.R."/>
            <person name="Yoon J.H."/>
            <person name="Ghim S.Y."/>
        </authorList>
    </citation>
    <scope>NUCLEOTIDE SEQUENCE [LARGE SCALE GENOMIC DNA]</scope>
    <source>
        <strain evidence="1 2">DSM 23626</strain>
    </source>
</reference>
<keyword evidence="2" id="KW-1185">Reference proteome</keyword>
<dbReference type="EMBL" id="CP074572">
    <property type="protein sequence ID" value="QVK23657.1"/>
    <property type="molecule type" value="Genomic_DNA"/>
</dbReference>
<evidence type="ECO:0000313" key="2">
    <source>
        <dbReference type="Proteomes" id="UP000676428"/>
    </source>
</evidence>
<dbReference type="Gene3D" id="1.10.1200.10">
    <property type="entry name" value="ACP-like"/>
    <property type="match status" value="1"/>
</dbReference>
<gene>
    <name evidence="1" type="ORF">KHX94_02735</name>
</gene>
<accession>A0ABX8DFZ4</accession>
<dbReference type="SUPFAM" id="SSF47336">
    <property type="entry name" value="ACP-like"/>
    <property type="match status" value="1"/>
</dbReference>
<sequence length="82" mass="9570">MPKDTVRKFIINLLHRNKDYAPCSDDESLIHSNRIDSLDIAELVIFLQNNYDIYVLTSDPDVFNELDSINLIVQYIQNAKEQ</sequence>
<dbReference type="RefSeq" id="WP_213682275.1">
    <property type="nucleotide sequence ID" value="NZ_CP074572.1"/>
</dbReference>
<evidence type="ECO:0000313" key="1">
    <source>
        <dbReference type="EMBL" id="QVK23657.1"/>
    </source>
</evidence>
<dbReference type="InterPro" id="IPR036736">
    <property type="entry name" value="ACP-like_sf"/>
</dbReference>
<dbReference type="Proteomes" id="UP000676428">
    <property type="component" value="Chromosome"/>
</dbReference>
<name>A0ABX8DFZ4_9GAMM</name>
<evidence type="ECO:0008006" key="3">
    <source>
        <dbReference type="Google" id="ProtNLM"/>
    </source>
</evidence>